<evidence type="ECO:0000313" key="2">
    <source>
        <dbReference type="Proteomes" id="UP000783871"/>
    </source>
</evidence>
<dbReference type="EMBL" id="JAATEO010000017">
    <property type="protein sequence ID" value="NJP33638.1"/>
    <property type="molecule type" value="Genomic_DNA"/>
</dbReference>
<sequence length="187" mass="19424">MHDSAQDDVTTMTFEAFADTILPGEKRFPGDVTVAGVAVGGGAVASGAVAVLRTDEGGMAPALDNLAEALNGHAGGYAAERGLSLDPAVPPFVALSFADRTELVARLTAPTHPERDIWVSVAMFSTIAFDAAAHLHTVDALADGHPGMTTMGFKPPEADGLWRFPEFSYGRQLARPHPDTTPSGSPA</sequence>
<dbReference type="InterPro" id="IPR046029">
    <property type="entry name" value="DUF5987"/>
</dbReference>
<accession>A0ABX0ZCD7</accession>
<evidence type="ECO:0000313" key="1">
    <source>
        <dbReference type="EMBL" id="NJP33638.1"/>
    </source>
</evidence>
<gene>
    <name evidence="1" type="ORF">HCJ94_17025</name>
</gene>
<organism evidence="1 2">
    <name type="scientific">Micromonospora thermarum</name>
    <dbReference type="NCBI Taxonomy" id="2720024"/>
    <lineage>
        <taxon>Bacteria</taxon>
        <taxon>Bacillati</taxon>
        <taxon>Actinomycetota</taxon>
        <taxon>Actinomycetes</taxon>
        <taxon>Micromonosporales</taxon>
        <taxon>Micromonosporaceae</taxon>
        <taxon>Micromonospora</taxon>
    </lineage>
</organism>
<protein>
    <submittedName>
        <fullName evidence="1">Regulator</fullName>
    </submittedName>
</protein>
<name>A0ABX0ZCD7_9ACTN</name>
<reference evidence="1 2" key="1">
    <citation type="submission" date="2020-03" db="EMBL/GenBank/DDBJ databases">
        <title>WGS of actinomycetes isolated from Thailand.</title>
        <authorList>
            <person name="Thawai C."/>
        </authorList>
    </citation>
    <scope>NUCLEOTIDE SEQUENCE [LARGE SCALE GENOMIC DNA]</scope>
    <source>
        <strain evidence="1 2">HSS6-12</strain>
    </source>
</reference>
<comment type="caution">
    <text evidence="1">The sequence shown here is derived from an EMBL/GenBank/DDBJ whole genome shotgun (WGS) entry which is preliminary data.</text>
</comment>
<keyword evidence="2" id="KW-1185">Reference proteome</keyword>
<proteinExistence type="predicted"/>
<dbReference type="Pfam" id="PF19449">
    <property type="entry name" value="DUF5987"/>
    <property type="match status" value="1"/>
</dbReference>
<dbReference type="Proteomes" id="UP000783871">
    <property type="component" value="Unassembled WGS sequence"/>
</dbReference>